<dbReference type="Proteomes" id="UP000245124">
    <property type="component" value="Unassembled WGS sequence"/>
</dbReference>
<dbReference type="NCBIfam" id="TIGR01352">
    <property type="entry name" value="tonB_Cterm"/>
    <property type="match status" value="1"/>
</dbReference>
<gene>
    <name evidence="6" type="ORF">NIES4072_25100</name>
</gene>
<evidence type="ECO:0000256" key="4">
    <source>
        <dbReference type="ARBA" id="ARBA00023136"/>
    </source>
</evidence>
<reference evidence="6 7" key="1">
    <citation type="submission" date="2017-06" db="EMBL/GenBank/DDBJ databases">
        <title>Genome sequencing of cyanobaciteial culture collection at National Institute for Environmental Studies (NIES).</title>
        <authorList>
            <person name="Hirose Y."/>
            <person name="Shimura Y."/>
            <person name="Fujisawa T."/>
            <person name="Nakamura Y."/>
            <person name="Kawachi M."/>
        </authorList>
    </citation>
    <scope>NUCLEOTIDE SEQUENCE [LARGE SCALE GENOMIC DNA]</scope>
    <source>
        <strain evidence="6 7">NIES-4072</strain>
    </source>
</reference>
<feature type="domain" description="TonB C-terminal" evidence="5">
    <location>
        <begin position="1"/>
        <end position="75"/>
    </location>
</feature>
<dbReference type="Pfam" id="PF13103">
    <property type="entry name" value="TonB_2"/>
    <property type="match status" value="1"/>
</dbReference>
<keyword evidence="7" id="KW-1185">Reference proteome</keyword>
<proteinExistence type="predicted"/>
<dbReference type="EMBL" id="BDUD01000001">
    <property type="protein sequence ID" value="GBG18845.1"/>
    <property type="molecule type" value="Genomic_DNA"/>
</dbReference>
<keyword evidence="3" id="KW-1133">Transmembrane helix</keyword>
<dbReference type="SUPFAM" id="SSF74653">
    <property type="entry name" value="TolA/TonB C-terminal domain"/>
    <property type="match status" value="1"/>
</dbReference>
<keyword evidence="2" id="KW-0812">Transmembrane</keyword>
<dbReference type="PROSITE" id="PS52015">
    <property type="entry name" value="TONB_CTD"/>
    <property type="match status" value="1"/>
</dbReference>
<dbReference type="InterPro" id="IPR037682">
    <property type="entry name" value="TonB_C"/>
</dbReference>
<evidence type="ECO:0000259" key="5">
    <source>
        <dbReference type="PROSITE" id="PS52015"/>
    </source>
</evidence>
<dbReference type="InterPro" id="IPR006260">
    <property type="entry name" value="TonB/TolA_C"/>
</dbReference>
<dbReference type="AlphaFoldDB" id="A0A2R5FKP2"/>
<accession>A0A2R5FKP2</accession>
<dbReference type="RefSeq" id="WP_109008759.1">
    <property type="nucleotide sequence ID" value="NZ_BDUD01000001.1"/>
</dbReference>
<evidence type="ECO:0000256" key="3">
    <source>
        <dbReference type="ARBA" id="ARBA00022989"/>
    </source>
</evidence>
<evidence type="ECO:0000313" key="6">
    <source>
        <dbReference type="EMBL" id="GBG18845.1"/>
    </source>
</evidence>
<dbReference type="GO" id="GO:0016020">
    <property type="term" value="C:membrane"/>
    <property type="evidence" value="ECO:0007669"/>
    <property type="project" value="UniProtKB-SubCell"/>
</dbReference>
<sequence>MSQSNRRTVLNFTINRSGQVSNLNIAQTSGFSVTDEVALNAIQRAAPFAPLPTEYPKNHIDIEFTFDINVYGELNLWNGG</sequence>
<evidence type="ECO:0000256" key="2">
    <source>
        <dbReference type="ARBA" id="ARBA00022692"/>
    </source>
</evidence>
<dbReference type="Gene3D" id="3.30.1150.10">
    <property type="match status" value="1"/>
</dbReference>
<dbReference type="OrthoDB" id="505469at2"/>
<comment type="caution">
    <text evidence="6">The sequence shown here is derived from an EMBL/GenBank/DDBJ whole genome shotgun (WGS) entry which is preliminary data.</text>
</comment>
<comment type="subcellular location">
    <subcellularLocation>
        <location evidence="1">Membrane</location>
        <topology evidence="1">Single-pass membrane protein</topology>
    </subcellularLocation>
</comment>
<protein>
    <submittedName>
        <fullName evidence="6">TonB family protein</fullName>
    </submittedName>
</protein>
<organism evidence="6 7">
    <name type="scientific">Nostoc commune NIES-4072</name>
    <dbReference type="NCBI Taxonomy" id="2005467"/>
    <lineage>
        <taxon>Bacteria</taxon>
        <taxon>Bacillati</taxon>
        <taxon>Cyanobacteriota</taxon>
        <taxon>Cyanophyceae</taxon>
        <taxon>Nostocales</taxon>
        <taxon>Nostocaceae</taxon>
        <taxon>Nostoc</taxon>
    </lineage>
</organism>
<evidence type="ECO:0000313" key="7">
    <source>
        <dbReference type="Proteomes" id="UP000245124"/>
    </source>
</evidence>
<evidence type="ECO:0000256" key="1">
    <source>
        <dbReference type="ARBA" id="ARBA00004167"/>
    </source>
</evidence>
<dbReference type="GO" id="GO:0055085">
    <property type="term" value="P:transmembrane transport"/>
    <property type="evidence" value="ECO:0007669"/>
    <property type="project" value="InterPro"/>
</dbReference>
<name>A0A2R5FKP2_NOSCO</name>
<keyword evidence="4" id="KW-0472">Membrane</keyword>